<sequence>MVDIMKKFRILFIFLVLFISVSAVYADGNFSSLQTEINDAGNSIEITDDYIYDNSTDYLLNSGIVVNKTGFTINGNGHTINGNGQARIFNVIGDININNLNLINGFSKENGGAIFTKDRINFNNVTFENNSAKQGGAVRIDLIEANNCVFINNHAENGGAVSFSFHSTINNCVFKDSYNLTYSLLYGADENSGIRIVNSTFSNSTSKFATAVYNRKNTVIVNSNFVNLHSTESAGAILLSQMSVAQIINCTFMNVTAVKNGGAVFIDVFGNGLPGTTLIANTSFINSTGNFGGALLQLHGNLTINNSKFINNAATFDGGAIYASNVNANIYNISVISNKLMDEENNGGGMFFDKSTLNISNSDFINNTKNAIYAYDCNLYVNRSNFKNNNEAIHGVFLNYEMGELNLNNDSLILNETDFFNVVSKNPISLILINNSIDVVNLPKKFDSREWGWISSVKNQIIDGSCWTFGTIAALESALLKSTGIEYDFSENNIKDTMLQYSKYGIYDVVGSGYIPYATQNILSWLGPVFEKNDTFDEMAKVSPIFFTGDNIHIQDAIFVGPRKNLTDNDEIKKAIMKYGSLAIEYYSSVGAPDYNNKTHAQYQNLLNERTHVVSVVGWDDNYPKENFLTTPPGDGAWILKDNFGFENGDKGYIYLSYYDVSFLNLSYAVGFIIENTEKYARNYQTDLSGNMIFFDDMFGKNVSYKITYQSQKTELISGVGTYFKYDGEPYVLNIYVNNELKHVQNGTGSYYGFHTVKLTDEIPINLGDNFTVEITKKSVPIFNNSRQHYAKDTVFMKTDDVWKDLALKNMTTSLKVYTKDLAIYTQDLVKIYKNDSKFEADVGVANETVTFDVNGVKYNRVSDENGTARIAINLNPGNYTIRTSFNGIAVENKITVLPTLIAQNLVKYFRNESQFYIALIDGTGKAISDVDITMNINGVFYNRTTDANGTARLNINLNPGEYILTATDPLTGLMMSYNITVLPVLTASDISMTYLDGTQFKAKLVDGKGNPLKNVGVTFNINGVFYTRLTDSNGTAKLNINLMAGEYIITSQYENAQISNKITVSAKKD</sequence>
<dbReference type="Proteomes" id="UP000067738">
    <property type="component" value="Chromosome"/>
</dbReference>
<dbReference type="GO" id="GO:0008234">
    <property type="term" value="F:cysteine-type peptidase activity"/>
    <property type="evidence" value="ECO:0007669"/>
    <property type="project" value="InterPro"/>
</dbReference>
<dbReference type="GO" id="GO:0006508">
    <property type="term" value="P:proteolysis"/>
    <property type="evidence" value="ECO:0007669"/>
    <property type="project" value="UniProtKB-KW"/>
</dbReference>
<dbReference type="AlphaFoldDB" id="A0A0U3E906"/>
<dbReference type="Gene3D" id="3.90.70.10">
    <property type="entry name" value="Cysteine proteinases"/>
    <property type="match status" value="1"/>
</dbReference>
<evidence type="ECO:0000313" key="2">
    <source>
        <dbReference type="EMBL" id="ALT69424.1"/>
    </source>
</evidence>
<accession>A0A0U3E906</accession>
<proteinExistence type="predicted"/>
<dbReference type="SMART" id="SM00645">
    <property type="entry name" value="Pept_C1"/>
    <property type="match status" value="1"/>
</dbReference>
<dbReference type="PATRIC" id="fig|230361.4.peg.1717"/>
<evidence type="ECO:0000259" key="1">
    <source>
        <dbReference type="SMART" id="SM00645"/>
    </source>
</evidence>
<keyword evidence="2" id="KW-0378">Hydrolase</keyword>
<organism evidence="2 3">
    <name type="scientific">Methanobrevibacter millerae</name>
    <dbReference type="NCBI Taxonomy" id="230361"/>
    <lineage>
        <taxon>Archaea</taxon>
        <taxon>Methanobacteriati</taxon>
        <taxon>Methanobacteriota</taxon>
        <taxon>Methanomada group</taxon>
        <taxon>Methanobacteria</taxon>
        <taxon>Methanobacteriales</taxon>
        <taxon>Methanobacteriaceae</taxon>
        <taxon>Methanobrevibacter</taxon>
    </lineage>
</organism>
<dbReference type="KEGG" id="mmil:sm9_1657"/>
<dbReference type="InterPro" id="IPR008964">
    <property type="entry name" value="Invasin/intimin_cell_adhesion"/>
</dbReference>
<dbReference type="Gene3D" id="2.60.40.10">
    <property type="entry name" value="Immunoglobulins"/>
    <property type="match status" value="1"/>
</dbReference>
<protein>
    <submittedName>
        <fullName evidence="2">Adhesin-like protein with cysteine protease domain</fullName>
    </submittedName>
</protein>
<dbReference type="InterPro" id="IPR006626">
    <property type="entry name" value="PbH1"/>
</dbReference>
<feature type="domain" description="Peptidase C1A papain C-terminal" evidence="1">
    <location>
        <begin position="442"/>
        <end position="673"/>
    </location>
</feature>
<dbReference type="InterPro" id="IPR011050">
    <property type="entry name" value="Pectin_lyase_fold/virulence"/>
</dbReference>
<dbReference type="SUPFAM" id="SSF54001">
    <property type="entry name" value="Cysteine proteinases"/>
    <property type="match status" value="1"/>
</dbReference>
<gene>
    <name evidence="2" type="ORF">sm9_1657</name>
</gene>
<dbReference type="Pfam" id="PF00112">
    <property type="entry name" value="Peptidase_C1"/>
    <property type="match status" value="1"/>
</dbReference>
<keyword evidence="2" id="KW-0645">Protease</keyword>
<keyword evidence="3" id="KW-1185">Reference proteome</keyword>
<dbReference type="SMART" id="SM00710">
    <property type="entry name" value="PbH1"/>
    <property type="match status" value="5"/>
</dbReference>
<dbReference type="SUPFAM" id="SSF49373">
    <property type="entry name" value="Invasin/intimin cell-adhesion fragments"/>
    <property type="match status" value="1"/>
</dbReference>
<dbReference type="PANTHER" id="PTHR11319">
    <property type="entry name" value="G PROTEIN-COUPLED RECEPTOR-RELATED"/>
    <property type="match status" value="1"/>
</dbReference>
<dbReference type="PANTHER" id="PTHR11319:SF35">
    <property type="entry name" value="OUTER MEMBRANE PROTEIN PMPC-RELATED"/>
    <property type="match status" value="1"/>
</dbReference>
<dbReference type="EMBL" id="CP011266">
    <property type="protein sequence ID" value="ALT69424.1"/>
    <property type="molecule type" value="Genomic_DNA"/>
</dbReference>
<dbReference type="InterPro" id="IPR038765">
    <property type="entry name" value="Papain-like_cys_pep_sf"/>
</dbReference>
<evidence type="ECO:0000313" key="3">
    <source>
        <dbReference type="Proteomes" id="UP000067738"/>
    </source>
</evidence>
<dbReference type="InterPro" id="IPR000668">
    <property type="entry name" value="Peptidase_C1A_C"/>
</dbReference>
<dbReference type="CDD" id="cd02619">
    <property type="entry name" value="Peptidase_C1"/>
    <property type="match status" value="1"/>
</dbReference>
<name>A0A0U3E906_9EURY</name>
<reference evidence="2 3" key="1">
    <citation type="submission" date="2015-04" db="EMBL/GenBank/DDBJ databases">
        <title>The complete genome sequence of the rumen methanogen Methanobrevibacter millerae SM9.</title>
        <authorList>
            <person name="Leahy S.C."/>
            <person name="Kelly W.J."/>
            <person name="Pacheco D.M."/>
            <person name="Li D."/>
            <person name="Altermann E."/>
            <person name="Attwood G.T."/>
        </authorList>
    </citation>
    <scope>NUCLEOTIDE SEQUENCE [LARGE SCALE GENOMIC DNA]</scope>
    <source>
        <strain evidence="2 3">SM9</strain>
    </source>
</reference>
<dbReference type="SUPFAM" id="SSF51126">
    <property type="entry name" value="Pectin lyase-like"/>
    <property type="match status" value="2"/>
</dbReference>
<dbReference type="InterPro" id="IPR013783">
    <property type="entry name" value="Ig-like_fold"/>
</dbReference>